<keyword evidence="4 6" id="KW-1133">Transmembrane helix</keyword>
<evidence type="ECO:0000256" key="4">
    <source>
        <dbReference type="ARBA" id="ARBA00022989"/>
    </source>
</evidence>
<dbReference type="InterPro" id="IPR005115">
    <property type="entry name" value="Gly_transporter"/>
</dbReference>
<sequence length="211" mass="22760">MEFFLFALELIGTVAFAISGALTGIKKEMDLLGVIILGLTTAVGGGVLRDLILGLTPPKTFQDPTCALIAMTTSLIVFLVCALRKHTRGQRLLLVMDAVGLGIFTVNGISVAINCSQDYRIMLLLFVGVLTGVGGGVVRDVLAGDRPYIFIKHIYACASVVGALVYLFSKNYIPEIWSICLSIAATVVIRVLSSYFHWNLPKASLSDHVFH</sequence>
<evidence type="ECO:0000256" key="6">
    <source>
        <dbReference type="SAM" id="Phobius"/>
    </source>
</evidence>
<evidence type="ECO:0000256" key="3">
    <source>
        <dbReference type="ARBA" id="ARBA00022692"/>
    </source>
</evidence>
<feature type="transmembrane region" description="Helical" evidence="6">
    <location>
        <begin position="92"/>
        <end position="113"/>
    </location>
</feature>
<dbReference type="GO" id="GO:0005886">
    <property type="term" value="C:plasma membrane"/>
    <property type="evidence" value="ECO:0007669"/>
    <property type="project" value="UniProtKB-SubCell"/>
</dbReference>
<accession>A0A645C6V7</accession>
<dbReference type="Pfam" id="PF03458">
    <property type="entry name" value="Gly_transporter"/>
    <property type="match status" value="2"/>
</dbReference>
<keyword evidence="2" id="KW-1003">Cell membrane</keyword>
<evidence type="ECO:0000256" key="5">
    <source>
        <dbReference type="ARBA" id="ARBA00023136"/>
    </source>
</evidence>
<gene>
    <name evidence="8" type="ORF">SDC9_119873</name>
</gene>
<comment type="caution">
    <text evidence="8">The sequence shown here is derived from an EMBL/GenBank/DDBJ whole genome shotgun (WGS) entry which is preliminary data.</text>
</comment>
<dbReference type="PANTHER" id="PTHR30506:SF3">
    <property type="entry name" value="UPF0126 INNER MEMBRANE PROTEIN YADS-RELATED"/>
    <property type="match status" value="1"/>
</dbReference>
<feature type="transmembrane region" description="Helical" evidence="6">
    <location>
        <begin position="119"/>
        <end position="138"/>
    </location>
</feature>
<comment type="subcellular location">
    <subcellularLocation>
        <location evidence="1">Cell membrane</location>
        <topology evidence="1">Multi-pass membrane protein</topology>
    </subcellularLocation>
</comment>
<organism evidence="8">
    <name type="scientific">bioreactor metagenome</name>
    <dbReference type="NCBI Taxonomy" id="1076179"/>
    <lineage>
        <taxon>unclassified sequences</taxon>
        <taxon>metagenomes</taxon>
        <taxon>ecological metagenomes</taxon>
    </lineage>
</organism>
<feature type="transmembrane region" description="Helical" evidence="6">
    <location>
        <begin position="6"/>
        <end position="24"/>
    </location>
</feature>
<feature type="transmembrane region" description="Helical" evidence="6">
    <location>
        <begin position="31"/>
        <end position="49"/>
    </location>
</feature>
<feature type="domain" description="Glycine transporter" evidence="7">
    <location>
        <begin position="95"/>
        <end position="169"/>
    </location>
</feature>
<protein>
    <recommendedName>
        <fullName evidence="7">Glycine transporter domain-containing protein</fullName>
    </recommendedName>
</protein>
<feature type="transmembrane region" description="Helical" evidence="6">
    <location>
        <begin position="150"/>
        <end position="169"/>
    </location>
</feature>
<evidence type="ECO:0000256" key="1">
    <source>
        <dbReference type="ARBA" id="ARBA00004651"/>
    </source>
</evidence>
<reference evidence="8" key="1">
    <citation type="submission" date="2019-08" db="EMBL/GenBank/DDBJ databases">
        <authorList>
            <person name="Kucharzyk K."/>
            <person name="Murdoch R.W."/>
            <person name="Higgins S."/>
            <person name="Loffler F."/>
        </authorList>
    </citation>
    <scope>NUCLEOTIDE SEQUENCE</scope>
</reference>
<dbReference type="AlphaFoldDB" id="A0A645C6V7"/>
<proteinExistence type="predicted"/>
<evidence type="ECO:0000313" key="8">
    <source>
        <dbReference type="EMBL" id="MPM72897.1"/>
    </source>
</evidence>
<name>A0A645C6V7_9ZZZZ</name>
<evidence type="ECO:0000259" key="7">
    <source>
        <dbReference type="Pfam" id="PF03458"/>
    </source>
</evidence>
<dbReference type="EMBL" id="VSSQ01025027">
    <property type="protein sequence ID" value="MPM72897.1"/>
    <property type="molecule type" value="Genomic_DNA"/>
</dbReference>
<feature type="transmembrane region" description="Helical" evidence="6">
    <location>
        <begin position="175"/>
        <end position="192"/>
    </location>
</feature>
<feature type="domain" description="Glycine transporter" evidence="7">
    <location>
        <begin position="7"/>
        <end position="80"/>
    </location>
</feature>
<evidence type="ECO:0000256" key="2">
    <source>
        <dbReference type="ARBA" id="ARBA00022475"/>
    </source>
</evidence>
<keyword evidence="5 6" id="KW-0472">Membrane</keyword>
<dbReference type="PANTHER" id="PTHR30506">
    <property type="entry name" value="INNER MEMBRANE PROTEIN"/>
    <property type="match status" value="1"/>
</dbReference>
<keyword evidence="3 6" id="KW-0812">Transmembrane</keyword>